<sequence length="56" mass="6812">MQRLKILNILCQRHLESVFINVFNYTKQMRTVIIIRERLQAFCLYIELQTLRTCPV</sequence>
<keyword evidence="2" id="KW-1185">Reference proteome</keyword>
<accession>A0A4Y8LP68</accession>
<protein>
    <submittedName>
        <fullName evidence="1">Uncharacterized protein</fullName>
    </submittedName>
</protein>
<evidence type="ECO:0000313" key="2">
    <source>
        <dbReference type="Proteomes" id="UP000297776"/>
    </source>
</evidence>
<comment type="caution">
    <text evidence="1">The sequence shown here is derived from an EMBL/GenBank/DDBJ whole genome shotgun (WGS) entry which is preliminary data.</text>
</comment>
<dbReference type="EMBL" id="SORX01000001">
    <property type="protein sequence ID" value="TFE04197.1"/>
    <property type="molecule type" value="Genomic_DNA"/>
</dbReference>
<dbReference type="Proteomes" id="UP000297776">
    <property type="component" value="Unassembled WGS sequence"/>
</dbReference>
<dbReference type="AlphaFoldDB" id="A0A4Y8LP68"/>
<gene>
    <name evidence="1" type="ORF">E2626_02390</name>
</gene>
<proteinExistence type="predicted"/>
<organism evidence="1 2">
    <name type="scientific">Jeotgalibacillus salarius</name>
    <dbReference type="NCBI Taxonomy" id="546023"/>
    <lineage>
        <taxon>Bacteria</taxon>
        <taxon>Bacillati</taxon>
        <taxon>Bacillota</taxon>
        <taxon>Bacilli</taxon>
        <taxon>Bacillales</taxon>
        <taxon>Caryophanaceae</taxon>
        <taxon>Jeotgalibacillus</taxon>
    </lineage>
</organism>
<name>A0A4Y8LP68_9BACL</name>
<reference evidence="1 2" key="1">
    <citation type="submission" date="2019-03" db="EMBL/GenBank/DDBJ databases">
        <authorList>
            <person name="Yang Y."/>
        </authorList>
    </citation>
    <scope>NUCLEOTIDE SEQUENCE [LARGE SCALE GENOMIC DNA]</scope>
    <source>
        <strain evidence="1 2">ASL-1</strain>
    </source>
</reference>
<evidence type="ECO:0000313" key="1">
    <source>
        <dbReference type="EMBL" id="TFE04197.1"/>
    </source>
</evidence>